<dbReference type="CDD" id="cd02116">
    <property type="entry name" value="ACT"/>
    <property type="match status" value="1"/>
</dbReference>
<protein>
    <submittedName>
        <fullName evidence="2">ACT domain-containing protein</fullName>
    </submittedName>
</protein>
<dbReference type="Pfam" id="PF13740">
    <property type="entry name" value="ACT_6"/>
    <property type="match status" value="2"/>
</dbReference>
<dbReference type="Gene3D" id="3.30.70.260">
    <property type="match status" value="2"/>
</dbReference>
<comment type="caution">
    <text evidence="2">The sequence shown here is derived from an EMBL/GenBank/DDBJ whole genome shotgun (WGS) entry which is preliminary data.</text>
</comment>
<dbReference type="CDD" id="cd04873">
    <property type="entry name" value="ACT_UUR-ACR-like"/>
    <property type="match status" value="1"/>
</dbReference>
<reference evidence="2 3" key="1">
    <citation type="journal article" date="2013" name="Antonie Van Leeuwenhoek">
        <title>Dongia rigui sp. nov., isolated from freshwater of a large wetland in Korea.</title>
        <authorList>
            <person name="Baik K.S."/>
            <person name="Hwang Y.M."/>
            <person name="Choi J.S."/>
            <person name="Kwon J."/>
            <person name="Seong C.N."/>
        </authorList>
    </citation>
    <scope>NUCLEOTIDE SEQUENCE [LARGE SCALE GENOMIC DNA]</scope>
    <source>
        <strain evidence="2 3">04SU4-P</strain>
    </source>
</reference>
<evidence type="ECO:0000313" key="3">
    <source>
        <dbReference type="Proteomes" id="UP001271769"/>
    </source>
</evidence>
<feature type="domain" description="ACT" evidence="1">
    <location>
        <begin position="6"/>
        <end position="79"/>
    </location>
</feature>
<dbReference type="InterPro" id="IPR050990">
    <property type="entry name" value="UPF0237/GcvR_regulator"/>
</dbReference>
<dbReference type="EMBL" id="JAXCLX010000002">
    <property type="protein sequence ID" value="MDY0872887.1"/>
    <property type="molecule type" value="Genomic_DNA"/>
</dbReference>
<proteinExistence type="predicted"/>
<evidence type="ECO:0000313" key="2">
    <source>
        <dbReference type="EMBL" id="MDY0872887.1"/>
    </source>
</evidence>
<name>A0ABU5E0S2_9PROT</name>
<gene>
    <name evidence="2" type="ORF">SMD31_13175</name>
</gene>
<dbReference type="InterPro" id="IPR045865">
    <property type="entry name" value="ACT-like_dom_sf"/>
</dbReference>
<evidence type="ECO:0000259" key="1">
    <source>
        <dbReference type="PROSITE" id="PS51671"/>
    </source>
</evidence>
<dbReference type="Proteomes" id="UP001271769">
    <property type="component" value="Unassembled WGS sequence"/>
</dbReference>
<dbReference type="PROSITE" id="PS51671">
    <property type="entry name" value="ACT"/>
    <property type="match status" value="1"/>
</dbReference>
<dbReference type="InterPro" id="IPR002912">
    <property type="entry name" value="ACT_dom"/>
</dbReference>
<sequence>MHGTALISIICEDNPGLIAEVTGRLFDLGLNLGDTTFAVLGGGAEFTLVAKLPKGTSLSDVEKELRTLSLLKDAKLTVSNFQYRESHSEQAHITHRIEITGDDSPGLIARLSEALPKFGANIVRLNSESVPSESGARFLLRMALAVPAAKAATCMATIANTASQLNLKCHWQQVG</sequence>
<dbReference type="PANTHER" id="PTHR34875:SF6">
    <property type="entry name" value="UPF0237 PROTEIN MJ1558"/>
    <property type="match status" value="1"/>
</dbReference>
<keyword evidence="3" id="KW-1185">Reference proteome</keyword>
<dbReference type="RefSeq" id="WP_320501358.1">
    <property type="nucleotide sequence ID" value="NZ_JAXCLX010000002.1"/>
</dbReference>
<organism evidence="2 3">
    <name type="scientific">Dongia rigui</name>
    <dbReference type="NCBI Taxonomy" id="940149"/>
    <lineage>
        <taxon>Bacteria</taxon>
        <taxon>Pseudomonadati</taxon>
        <taxon>Pseudomonadota</taxon>
        <taxon>Alphaproteobacteria</taxon>
        <taxon>Rhodospirillales</taxon>
        <taxon>Dongiaceae</taxon>
        <taxon>Dongia</taxon>
    </lineage>
</organism>
<dbReference type="SUPFAM" id="SSF55021">
    <property type="entry name" value="ACT-like"/>
    <property type="match status" value="2"/>
</dbReference>
<accession>A0ABU5E0S2</accession>
<dbReference type="PANTHER" id="PTHR34875">
    <property type="entry name" value="UPF0237 PROTEIN MJ1558"/>
    <property type="match status" value="1"/>
</dbReference>